<protein>
    <submittedName>
        <fullName evidence="4">Rhodanese-like domain protein</fullName>
    </submittedName>
</protein>
<organism evidence="4 5">
    <name type="scientific">Desulfosporosinus metallidurans</name>
    <dbReference type="NCBI Taxonomy" id="1888891"/>
    <lineage>
        <taxon>Bacteria</taxon>
        <taxon>Bacillati</taxon>
        <taxon>Bacillota</taxon>
        <taxon>Clostridia</taxon>
        <taxon>Eubacteriales</taxon>
        <taxon>Desulfitobacteriaceae</taxon>
        <taxon>Desulfosporosinus</taxon>
    </lineage>
</organism>
<dbReference type="InterPro" id="IPR036873">
    <property type="entry name" value="Rhodanese-like_dom_sf"/>
</dbReference>
<dbReference type="PANTHER" id="PTHR44086">
    <property type="entry name" value="THIOSULFATE SULFURTRANSFERASE RDL2, MITOCHONDRIAL-RELATED"/>
    <property type="match status" value="1"/>
</dbReference>
<feature type="signal peptide" evidence="2">
    <location>
        <begin position="1"/>
        <end position="25"/>
    </location>
</feature>
<evidence type="ECO:0000256" key="1">
    <source>
        <dbReference type="SAM" id="MobiDB-lite"/>
    </source>
</evidence>
<dbReference type="Proteomes" id="UP000186102">
    <property type="component" value="Unassembled WGS sequence"/>
</dbReference>
<feature type="compositionally biased region" description="Low complexity" evidence="1">
    <location>
        <begin position="57"/>
        <end position="73"/>
    </location>
</feature>
<dbReference type="Pfam" id="PF00581">
    <property type="entry name" value="Rhodanese"/>
    <property type="match status" value="1"/>
</dbReference>
<evidence type="ECO:0000259" key="3">
    <source>
        <dbReference type="PROSITE" id="PS50206"/>
    </source>
</evidence>
<dbReference type="PROSITE" id="PS50206">
    <property type="entry name" value="RHODANESE_3"/>
    <property type="match status" value="1"/>
</dbReference>
<gene>
    <name evidence="4" type="ORF">DSOL_1042</name>
</gene>
<keyword evidence="5" id="KW-1185">Reference proteome</keyword>
<dbReference type="AlphaFoldDB" id="A0A1Q8R053"/>
<dbReference type="SMART" id="SM00450">
    <property type="entry name" value="RHOD"/>
    <property type="match status" value="1"/>
</dbReference>
<dbReference type="CDD" id="cd00158">
    <property type="entry name" value="RHOD"/>
    <property type="match status" value="1"/>
</dbReference>
<proteinExistence type="predicted"/>
<dbReference type="GO" id="GO:0004792">
    <property type="term" value="F:thiosulfate-cyanide sulfurtransferase activity"/>
    <property type="evidence" value="ECO:0007669"/>
    <property type="project" value="TreeGrafter"/>
</dbReference>
<dbReference type="EMBL" id="MLBF01000005">
    <property type="protein sequence ID" value="OLN32931.1"/>
    <property type="molecule type" value="Genomic_DNA"/>
</dbReference>
<evidence type="ECO:0000313" key="5">
    <source>
        <dbReference type="Proteomes" id="UP000186102"/>
    </source>
</evidence>
<feature type="chain" id="PRO_5039668974" evidence="2">
    <location>
        <begin position="26"/>
        <end position="189"/>
    </location>
</feature>
<evidence type="ECO:0000256" key="2">
    <source>
        <dbReference type="SAM" id="SignalP"/>
    </source>
</evidence>
<reference evidence="4 5" key="1">
    <citation type="submission" date="2016-09" db="EMBL/GenBank/DDBJ databases">
        <title>Complete genome of Desulfosporosinus sp. OL.</title>
        <authorList>
            <person name="Mardanov A."/>
            <person name="Beletsky A."/>
            <person name="Panova A."/>
            <person name="Karnachuk O."/>
            <person name="Ravin N."/>
        </authorList>
    </citation>
    <scope>NUCLEOTIDE SEQUENCE [LARGE SCALE GENOMIC DNA]</scope>
    <source>
        <strain evidence="4 5">OL</strain>
    </source>
</reference>
<feature type="region of interest" description="Disordered" evidence="1">
    <location>
        <begin position="29"/>
        <end position="73"/>
    </location>
</feature>
<feature type="compositionally biased region" description="Polar residues" evidence="1">
    <location>
        <begin position="29"/>
        <end position="46"/>
    </location>
</feature>
<keyword evidence="2" id="KW-0732">Signal</keyword>
<dbReference type="RefSeq" id="WP_083642319.1">
    <property type="nucleotide sequence ID" value="NZ_MLBF01000005.1"/>
</dbReference>
<dbReference type="InterPro" id="IPR001763">
    <property type="entry name" value="Rhodanese-like_dom"/>
</dbReference>
<accession>A0A1Q8R053</accession>
<dbReference type="PROSITE" id="PS51257">
    <property type="entry name" value="PROKAR_LIPOPROTEIN"/>
    <property type="match status" value="1"/>
</dbReference>
<sequence>MSSNVTRITQALGLGLLIAVFSAGCGTPGNTNSTTVTPSAGTTGKQEVSPGKSEDQPPNNTANPTAGANASAPKTLTAESMISASQLDEGIKAKKDWQIIDVREPSEFATGHVPQAVNIPLGSVEAQITKIAKDRDVILICLTGVRAFTAWQTLVSKGYDPQHLKVLVGGMEQWRSLGSGEVTESIGGC</sequence>
<dbReference type="STRING" id="1888891.DSOL_1042"/>
<feature type="domain" description="Rhodanese" evidence="3">
    <location>
        <begin position="93"/>
        <end position="183"/>
    </location>
</feature>
<dbReference type="SUPFAM" id="SSF52821">
    <property type="entry name" value="Rhodanese/Cell cycle control phosphatase"/>
    <property type="match status" value="1"/>
</dbReference>
<dbReference type="Gene3D" id="3.40.250.10">
    <property type="entry name" value="Rhodanese-like domain"/>
    <property type="match status" value="1"/>
</dbReference>
<dbReference type="PANTHER" id="PTHR44086:SF10">
    <property type="entry name" value="THIOSULFATE SULFURTRANSFERASE_RHODANESE-LIKE DOMAIN-CONTAINING PROTEIN 3"/>
    <property type="match status" value="1"/>
</dbReference>
<name>A0A1Q8R053_9FIRM</name>
<evidence type="ECO:0000313" key="4">
    <source>
        <dbReference type="EMBL" id="OLN32931.1"/>
    </source>
</evidence>
<comment type="caution">
    <text evidence="4">The sequence shown here is derived from an EMBL/GenBank/DDBJ whole genome shotgun (WGS) entry which is preliminary data.</text>
</comment>
<dbReference type="OrthoDB" id="9800872at2"/>